<dbReference type="AlphaFoldDB" id="A0A3N6PFE2"/>
<keyword evidence="3 10" id="KW-0963">Cytoplasm</keyword>
<dbReference type="InterPro" id="IPR015944">
    <property type="entry name" value="Gly-tRNA-synth_bsu"/>
</dbReference>
<dbReference type="OrthoDB" id="9775440at2"/>
<dbReference type="HAMAP" id="MF_00255">
    <property type="entry name" value="Gly_tRNA_synth_beta"/>
    <property type="match status" value="1"/>
</dbReference>
<keyword evidence="7 10" id="KW-0648">Protein biosynthesis</keyword>
<dbReference type="GO" id="GO:0006420">
    <property type="term" value="P:arginyl-tRNA aminoacylation"/>
    <property type="evidence" value="ECO:0007669"/>
    <property type="project" value="InterPro"/>
</dbReference>
<dbReference type="PANTHER" id="PTHR30075">
    <property type="entry name" value="GLYCYL-TRNA SYNTHETASE"/>
    <property type="match status" value="1"/>
</dbReference>
<evidence type="ECO:0000256" key="6">
    <source>
        <dbReference type="ARBA" id="ARBA00022840"/>
    </source>
</evidence>
<keyword evidence="6 10" id="KW-0067">ATP-binding</keyword>
<dbReference type="GO" id="GO:0004820">
    <property type="term" value="F:glycine-tRNA ligase activity"/>
    <property type="evidence" value="ECO:0007669"/>
    <property type="project" value="UniProtKB-UniRule"/>
</dbReference>
<dbReference type="EC" id="6.1.1.14" evidence="10"/>
<dbReference type="GO" id="GO:0004814">
    <property type="term" value="F:arginine-tRNA ligase activity"/>
    <property type="evidence" value="ECO:0007669"/>
    <property type="project" value="InterPro"/>
</dbReference>
<protein>
    <recommendedName>
        <fullName evidence="10">Glycine--tRNA ligase beta subunit</fullName>
        <ecNumber evidence="10">6.1.1.14</ecNumber>
    </recommendedName>
    <alternativeName>
        <fullName evidence="10">Glycyl-tRNA synthetase beta subunit</fullName>
        <shortName evidence="10">GlyRS</shortName>
    </alternativeName>
</protein>
<organism evidence="12 13">
    <name type="scientific">Okeania hirsuta</name>
    <dbReference type="NCBI Taxonomy" id="1458930"/>
    <lineage>
        <taxon>Bacteria</taxon>
        <taxon>Bacillati</taxon>
        <taxon>Cyanobacteriota</taxon>
        <taxon>Cyanophyceae</taxon>
        <taxon>Oscillatoriophycideae</taxon>
        <taxon>Oscillatoriales</taxon>
        <taxon>Microcoleaceae</taxon>
        <taxon>Okeania</taxon>
    </lineage>
</organism>
<comment type="caution">
    <text evidence="12">The sequence shown here is derived from an EMBL/GenBank/DDBJ whole genome shotgun (WGS) entry which is preliminary data.</text>
</comment>
<dbReference type="GO" id="GO:0005829">
    <property type="term" value="C:cytosol"/>
    <property type="evidence" value="ECO:0007669"/>
    <property type="project" value="TreeGrafter"/>
</dbReference>
<dbReference type="GO" id="GO:0006426">
    <property type="term" value="P:glycyl-tRNA aminoacylation"/>
    <property type="evidence" value="ECO:0007669"/>
    <property type="project" value="UniProtKB-UniRule"/>
</dbReference>
<evidence type="ECO:0000256" key="1">
    <source>
        <dbReference type="ARBA" id="ARBA00004496"/>
    </source>
</evidence>
<dbReference type="Proteomes" id="UP000269154">
    <property type="component" value="Unassembled WGS sequence"/>
</dbReference>
<comment type="subunit">
    <text evidence="10">Tetramer of two alpha and two beta subunits.</text>
</comment>
<evidence type="ECO:0000256" key="2">
    <source>
        <dbReference type="ARBA" id="ARBA00008226"/>
    </source>
</evidence>
<name>A0A3N6PFE2_9CYAN</name>
<evidence type="ECO:0000256" key="10">
    <source>
        <dbReference type="HAMAP-Rule" id="MF_00255"/>
    </source>
</evidence>
<evidence type="ECO:0000256" key="9">
    <source>
        <dbReference type="ARBA" id="ARBA00047937"/>
    </source>
</evidence>
<evidence type="ECO:0000256" key="5">
    <source>
        <dbReference type="ARBA" id="ARBA00022741"/>
    </source>
</evidence>
<sequence length="719" mass="80817">MPTFLLEIGTEELPATFVSEGISQWEKLIPTALSEAFLTNDGIKIYATPRRLAVVINNLPTQQPDREEEIKGPPAKAAFKDGKPTKAAEGFAKKQEIELKDLEIRPTEKGDFVFVNKKIQGKQTAEILIKLVPEWINKLEGKRFMRWADGDIKFPRPIRWLVALLDEEILPINLENGSEIITSGRVSYGHRVLHPESIEIQQAKDYVEVLKKAYIEVDFQQRKSQVEQQIQTVAKKVQGTAEVPTELLAEVTNLVEWPTAVVGKIDEEFLILPSEVTTTVMVTHQRYFPVLKSTKTAKAKVELLPYFITISNGDPEKSEIIAKGNERVIRARLADGQFFYKADLAKPLESYLPELEAVTFQAKLGSVRKKVERIVNIAKLIAEQLTVSKEESKNIERAALLCKADLVTQMVYEFPELQGIMGEKYARACGENEAVAMAIFEHYLPRGAGDILPESISGQVVSLADKLDTLVSIFGLGMLPTGSSDPFALRRAANAVVNITWSAELPINLHQLLAQISVDFTKFYPEAESELLPQLYDFFLQRIKTILQEEKNIDYDLVNAVLGNNDSEYTERALKDLLDVRNRAIFLQNIRQNGLLDQIYETVNRSTRLAAQGELDKIQLAPKKNVDLNLFKSESELAFYNALVDLVPQTKISQKTRNYQQLVDGLAKIAPTVSNFFDGPESVLVMDPDPKIKQNRLNLLGLLRNNARVLADFGEIVKS</sequence>
<reference evidence="12 13" key="1">
    <citation type="journal article" date="2018" name="ACS Chem. Biol.">
        <title>Ketoreductase domain dysfunction expands chemodiversity: malyngamide biosynthesis in the cyanobacterium Okeania hirsuta.</title>
        <authorList>
            <person name="Moss N.A."/>
            <person name="Leao T."/>
            <person name="Rankin M."/>
            <person name="McCullough T.M."/>
            <person name="Qu P."/>
            <person name="Korobeynikov A."/>
            <person name="Smith J.L."/>
            <person name="Gerwick L."/>
            <person name="Gerwick W.H."/>
        </authorList>
    </citation>
    <scope>NUCLEOTIDE SEQUENCE [LARGE SCALE GENOMIC DNA]</scope>
    <source>
        <strain evidence="12 13">PAB10Feb10-1</strain>
    </source>
</reference>
<feature type="domain" description="DALR anticodon binding" evidence="11">
    <location>
        <begin position="623"/>
        <end position="705"/>
    </location>
</feature>
<keyword evidence="4 10" id="KW-0436">Ligase</keyword>
<evidence type="ECO:0000256" key="7">
    <source>
        <dbReference type="ARBA" id="ARBA00022917"/>
    </source>
</evidence>
<dbReference type="Pfam" id="PF02092">
    <property type="entry name" value="tRNA_synt_2f"/>
    <property type="match status" value="1"/>
</dbReference>
<dbReference type="SUPFAM" id="SSF109604">
    <property type="entry name" value="HD-domain/PDEase-like"/>
    <property type="match status" value="1"/>
</dbReference>
<dbReference type="Pfam" id="PF05746">
    <property type="entry name" value="DALR_1"/>
    <property type="match status" value="1"/>
</dbReference>
<dbReference type="InterPro" id="IPR006194">
    <property type="entry name" value="Gly-tRNA-synth_heterodimer"/>
</dbReference>
<keyword evidence="5 10" id="KW-0547">Nucleotide-binding</keyword>
<keyword evidence="13" id="KW-1185">Reference proteome</keyword>
<proteinExistence type="inferred from homology"/>
<evidence type="ECO:0000256" key="3">
    <source>
        <dbReference type="ARBA" id="ARBA00022490"/>
    </source>
</evidence>
<evidence type="ECO:0000256" key="4">
    <source>
        <dbReference type="ARBA" id="ARBA00022598"/>
    </source>
</evidence>
<comment type="catalytic activity">
    <reaction evidence="9 10">
        <text>tRNA(Gly) + glycine + ATP = glycyl-tRNA(Gly) + AMP + diphosphate</text>
        <dbReference type="Rhea" id="RHEA:16013"/>
        <dbReference type="Rhea" id="RHEA-COMP:9664"/>
        <dbReference type="Rhea" id="RHEA-COMP:9683"/>
        <dbReference type="ChEBI" id="CHEBI:30616"/>
        <dbReference type="ChEBI" id="CHEBI:33019"/>
        <dbReference type="ChEBI" id="CHEBI:57305"/>
        <dbReference type="ChEBI" id="CHEBI:78442"/>
        <dbReference type="ChEBI" id="CHEBI:78522"/>
        <dbReference type="ChEBI" id="CHEBI:456215"/>
        <dbReference type="EC" id="6.1.1.14"/>
    </reaction>
</comment>
<gene>
    <name evidence="10" type="primary">glyS</name>
    <name evidence="12" type="ORF">D5R40_22910</name>
</gene>
<dbReference type="EMBL" id="RCBY01000162">
    <property type="protein sequence ID" value="RQH31843.1"/>
    <property type="molecule type" value="Genomic_DNA"/>
</dbReference>
<dbReference type="PROSITE" id="PS50861">
    <property type="entry name" value="AA_TRNA_LIGASE_II_GLYAB"/>
    <property type="match status" value="1"/>
</dbReference>
<dbReference type="PANTHER" id="PTHR30075:SF2">
    <property type="entry name" value="GLYCINE--TRNA LIGASE, CHLOROPLASTIC_MITOCHONDRIAL 2"/>
    <property type="match status" value="1"/>
</dbReference>
<dbReference type="GO" id="GO:0005524">
    <property type="term" value="F:ATP binding"/>
    <property type="evidence" value="ECO:0007669"/>
    <property type="project" value="UniProtKB-UniRule"/>
</dbReference>
<dbReference type="RefSeq" id="WP_124155243.1">
    <property type="nucleotide sequence ID" value="NZ_CAWOLW010000071.1"/>
</dbReference>
<evidence type="ECO:0000313" key="12">
    <source>
        <dbReference type="EMBL" id="RQH31843.1"/>
    </source>
</evidence>
<evidence type="ECO:0000313" key="13">
    <source>
        <dbReference type="Proteomes" id="UP000269154"/>
    </source>
</evidence>
<evidence type="ECO:0000259" key="11">
    <source>
        <dbReference type="Pfam" id="PF05746"/>
    </source>
</evidence>
<comment type="similarity">
    <text evidence="2 10">Belongs to the class-II aminoacyl-tRNA synthetase family.</text>
</comment>
<dbReference type="InterPro" id="IPR008909">
    <property type="entry name" value="DALR_anticod-bd"/>
</dbReference>
<dbReference type="PRINTS" id="PR01045">
    <property type="entry name" value="TRNASYNTHGB"/>
</dbReference>
<dbReference type="NCBIfam" id="TIGR00211">
    <property type="entry name" value="glyS"/>
    <property type="match status" value="1"/>
</dbReference>
<comment type="subcellular location">
    <subcellularLocation>
        <location evidence="1 10">Cytoplasm</location>
    </subcellularLocation>
</comment>
<accession>A0A3N6PFE2</accession>
<keyword evidence="8 10" id="KW-0030">Aminoacyl-tRNA synthetase</keyword>
<evidence type="ECO:0000256" key="8">
    <source>
        <dbReference type="ARBA" id="ARBA00023146"/>
    </source>
</evidence>